<proteinExistence type="predicted"/>
<gene>
    <name evidence="2" type="ORF">D9V41_07985</name>
</gene>
<evidence type="ECO:0000313" key="2">
    <source>
        <dbReference type="EMBL" id="RLV55842.1"/>
    </source>
</evidence>
<dbReference type="Proteomes" id="UP000282515">
    <property type="component" value="Unassembled WGS sequence"/>
</dbReference>
<feature type="transmembrane region" description="Helical" evidence="1">
    <location>
        <begin position="189"/>
        <end position="214"/>
    </location>
</feature>
<dbReference type="AlphaFoldDB" id="A0A3L8PPA9"/>
<keyword evidence="1" id="KW-0472">Membrane</keyword>
<feature type="transmembrane region" description="Helical" evidence="1">
    <location>
        <begin position="76"/>
        <end position="95"/>
    </location>
</feature>
<comment type="caution">
    <text evidence="2">The sequence shown here is derived from an EMBL/GenBank/DDBJ whole genome shotgun (WGS) entry which is preliminary data.</text>
</comment>
<protein>
    <submittedName>
        <fullName evidence="2">M50 family peptidase</fullName>
    </submittedName>
</protein>
<keyword evidence="1" id="KW-0812">Transmembrane</keyword>
<sequence length="217" mass="23221">MEPAWIGAAVAALAVLVPGAWRYSRQVVTVMHEAGHAVTAVLTGRRVRAVRLHRDTSGITESIGRPSGLGMVATAFAGYTFAPVLGAFMMLLVLAGRSAWAWWLVLGILGAMILLIRTWFGLLVLVPAAAAVWLLQTRAPDPAWAETAGFAAAWFLAAGGLRATLELWGHRRRTRARTSDADVLARLTVLPAAVWNALFATVAALSLYVCWLGVMGH</sequence>
<name>A0A3L8PPA9_9ACTN</name>
<dbReference type="EMBL" id="RDBF01000005">
    <property type="protein sequence ID" value="RLV55842.1"/>
    <property type="molecule type" value="Genomic_DNA"/>
</dbReference>
<dbReference type="RefSeq" id="WP_121794038.1">
    <property type="nucleotide sequence ID" value="NZ_RDBF01000005.1"/>
</dbReference>
<dbReference type="OrthoDB" id="5184455at2"/>
<keyword evidence="1" id="KW-1133">Transmembrane helix</keyword>
<keyword evidence="3" id="KW-1185">Reference proteome</keyword>
<feature type="transmembrane region" description="Helical" evidence="1">
    <location>
        <begin position="102"/>
        <end position="135"/>
    </location>
</feature>
<reference evidence="2 3" key="1">
    <citation type="submission" date="2018-10" db="EMBL/GenBank/DDBJ databases">
        <title>Aeromicrobium sp. 9W16Y-2 whole genome shotgun sequence.</title>
        <authorList>
            <person name="Li F."/>
        </authorList>
    </citation>
    <scope>NUCLEOTIDE SEQUENCE [LARGE SCALE GENOMIC DNA]</scope>
    <source>
        <strain evidence="2 3">9W16Y-2</strain>
    </source>
</reference>
<organism evidence="2 3">
    <name type="scientific">Aeromicrobium phragmitis</name>
    <dbReference type="NCBI Taxonomy" id="2478914"/>
    <lineage>
        <taxon>Bacteria</taxon>
        <taxon>Bacillati</taxon>
        <taxon>Actinomycetota</taxon>
        <taxon>Actinomycetes</taxon>
        <taxon>Propionibacteriales</taxon>
        <taxon>Nocardioidaceae</taxon>
        <taxon>Aeromicrobium</taxon>
    </lineage>
</organism>
<accession>A0A3L8PPA9</accession>
<evidence type="ECO:0000313" key="3">
    <source>
        <dbReference type="Proteomes" id="UP000282515"/>
    </source>
</evidence>
<feature type="transmembrane region" description="Helical" evidence="1">
    <location>
        <begin position="147"/>
        <end position="168"/>
    </location>
</feature>
<dbReference type="InterPro" id="IPR049500">
    <property type="entry name" value="Peptidase_M50B-like"/>
</dbReference>
<dbReference type="Pfam" id="PF13398">
    <property type="entry name" value="Peptidase_M50B"/>
    <property type="match status" value="1"/>
</dbReference>
<evidence type="ECO:0000256" key="1">
    <source>
        <dbReference type="SAM" id="Phobius"/>
    </source>
</evidence>